<keyword evidence="4" id="KW-1185">Reference proteome</keyword>
<evidence type="ECO:0000256" key="2">
    <source>
        <dbReference type="SAM" id="SignalP"/>
    </source>
</evidence>
<evidence type="ECO:0000256" key="1">
    <source>
        <dbReference type="SAM" id="Phobius"/>
    </source>
</evidence>
<sequence>MKIFKHCILYVVAMAIFFSQVFGANADSLNNRFQNIGFISVMTQENGVNKAVNMIMNQFGGKRADKNVQKVAALMGMEAAIFGLIAYLVYFFTRKPPSPNRATGGRIFDAFAYSSWALNP</sequence>
<accession>A0A5B9CWF1</accession>
<feature type="chain" id="PRO_5023002035" evidence="2">
    <location>
        <begin position="27"/>
        <end position="120"/>
    </location>
</feature>
<keyword evidence="1" id="KW-1133">Transmembrane helix</keyword>
<organism evidence="3 4">
    <name type="scientific">Bartonella kosoyi</name>
    <dbReference type="NCBI Taxonomy" id="2133959"/>
    <lineage>
        <taxon>Bacteria</taxon>
        <taxon>Pseudomonadati</taxon>
        <taxon>Pseudomonadota</taxon>
        <taxon>Alphaproteobacteria</taxon>
        <taxon>Hyphomicrobiales</taxon>
        <taxon>Bartonellaceae</taxon>
        <taxon>Bartonella</taxon>
    </lineage>
</organism>
<evidence type="ECO:0000313" key="3">
    <source>
        <dbReference type="EMBL" id="QEE08776.1"/>
    </source>
</evidence>
<protein>
    <submittedName>
        <fullName evidence="3">Cytochrome c-type biogenesis protein DsbD, protein-disulfide reductase</fullName>
        <ecNumber evidence="3">1.8.1.8</ecNumber>
    </submittedName>
</protein>
<feature type="signal peptide" evidence="2">
    <location>
        <begin position="1"/>
        <end position="26"/>
    </location>
</feature>
<dbReference type="AlphaFoldDB" id="A0A5B9CWF1"/>
<keyword evidence="2" id="KW-0732">Signal</keyword>
<dbReference type="Proteomes" id="UP000321940">
    <property type="component" value="Chromosome"/>
</dbReference>
<dbReference type="GO" id="GO:0047134">
    <property type="term" value="F:protein-disulfide reductase [NAD(P)H] activity"/>
    <property type="evidence" value="ECO:0007669"/>
    <property type="project" value="UniProtKB-EC"/>
</dbReference>
<keyword evidence="1" id="KW-0812">Transmembrane</keyword>
<dbReference type="EC" id="1.8.1.8" evidence="3"/>
<dbReference type="EMBL" id="CP031843">
    <property type="protein sequence ID" value="QEE08776.1"/>
    <property type="molecule type" value="Genomic_DNA"/>
</dbReference>
<gene>
    <name evidence="3" type="ORF">D1093_03790</name>
</gene>
<name>A0A5B9CWF1_9HYPH</name>
<evidence type="ECO:0000313" key="4">
    <source>
        <dbReference type="Proteomes" id="UP000321940"/>
    </source>
</evidence>
<feature type="transmembrane region" description="Helical" evidence="1">
    <location>
        <begin position="71"/>
        <end position="92"/>
    </location>
</feature>
<keyword evidence="3" id="KW-0560">Oxidoreductase</keyword>
<dbReference type="RefSeq" id="WP_120100761.1">
    <property type="nucleotide sequence ID" value="NZ_CP031843.2"/>
</dbReference>
<proteinExistence type="predicted"/>
<keyword evidence="1" id="KW-0472">Membrane</keyword>
<reference evidence="3 4" key="1">
    <citation type="journal article" date="2020" name="Int. J. Syst. Evol. Microbiol.">
        <title>Bartonella kosoyi sp. nov. and Bartonella krasnovii sp. nov., two novel species closely related to the zoonotic Bartonella elizabethae, isolated from black rats and wild desert rodent-fleas.</title>
        <authorList>
            <person name="Gutierrez R."/>
            <person name="Shalit T."/>
            <person name="Markus B."/>
            <person name="Yuan C."/>
            <person name="Nachum-Biala Y."/>
            <person name="Elad D."/>
            <person name="Harrus S."/>
        </authorList>
    </citation>
    <scope>NUCLEOTIDE SEQUENCE [LARGE SCALE GENOMIC DNA]</scope>
    <source>
        <strain evidence="3 4">Tel Aviv</strain>
    </source>
</reference>
<dbReference type="KEGG" id="bky:D1093_03790"/>